<dbReference type="Gene3D" id="1.10.287.540">
    <property type="entry name" value="Helix hairpin bin"/>
    <property type="match status" value="1"/>
</dbReference>
<keyword evidence="4" id="KW-1185">Reference proteome</keyword>
<evidence type="ECO:0000256" key="1">
    <source>
        <dbReference type="ARBA" id="ARBA00022490"/>
    </source>
</evidence>
<dbReference type="EMBL" id="JBCLUF010000054">
    <property type="protein sequence ID" value="MEY8663192.1"/>
    <property type="molecule type" value="Genomic_DNA"/>
</dbReference>
<dbReference type="PANTHER" id="PTHR37300:SF1">
    <property type="entry name" value="UPF0291 PROTEIN YNZC"/>
    <property type="match status" value="1"/>
</dbReference>
<reference evidence="3 4" key="1">
    <citation type="submission" date="2024-03" db="EMBL/GenBank/DDBJ databases">
        <title>Mouse gut bacterial collection (mGBC) of GemPharmatech.</title>
        <authorList>
            <person name="He Y."/>
            <person name="Dong L."/>
            <person name="Wu D."/>
            <person name="Gao X."/>
            <person name="Lin Z."/>
        </authorList>
    </citation>
    <scope>NUCLEOTIDE SEQUENCE [LARGE SCALE GENOMIC DNA]</scope>
    <source>
        <strain evidence="3 4">15-30</strain>
    </source>
</reference>
<dbReference type="Proteomes" id="UP001565236">
    <property type="component" value="Unassembled WGS sequence"/>
</dbReference>
<organism evidence="3 4">
    <name type="scientific">Ligilactobacillus faecis</name>
    <dbReference type="NCBI Taxonomy" id="762833"/>
    <lineage>
        <taxon>Bacteria</taxon>
        <taxon>Bacillati</taxon>
        <taxon>Bacillota</taxon>
        <taxon>Bacilli</taxon>
        <taxon>Lactobacillales</taxon>
        <taxon>Lactobacillaceae</taxon>
        <taxon>Ligilactobacillus</taxon>
    </lineage>
</organism>
<gene>
    <name evidence="3" type="ORF">AALT52_10030</name>
</gene>
<dbReference type="InterPro" id="IPR009242">
    <property type="entry name" value="DUF896"/>
</dbReference>
<comment type="subcellular location">
    <subcellularLocation>
        <location evidence="2">Cytoplasm</location>
    </subcellularLocation>
</comment>
<proteinExistence type="inferred from homology"/>
<evidence type="ECO:0000313" key="4">
    <source>
        <dbReference type="Proteomes" id="UP001565236"/>
    </source>
</evidence>
<dbReference type="SUPFAM" id="SSF158221">
    <property type="entry name" value="YnzC-like"/>
    <property type="match status" value="1"/>
</dbReference>
<accession>A0ABV4DUQ1</accession>
<evidence type="ECO:0000313" key="3">
    <source>
        <dbReference type="EMBL" id="MEY8663192.1"/>
    </source>
</evidence>
<sequence>MMSEKEEKELEAVEEQKKGAIPQELIDRINELAKKKKEGTLTDEEAKEQQELRKTYLAMFRENFRSHVEMLQIYDKDGKEVTPEKVKKIQRERGLRDN</sequence>
<dbReference type="HAMAP" id="MF_01103">
    <property type="entry name" value="UPF0291"/>
    <property type="match status" value="1"/>
</dbReference>
<dbReference type="PANTHER" id="PTHR37300">
    <property type="entry name" value="UPF0291 PROTEIN CBO2609/CLC_2481"/>
    <property type="match status" value="1"/>
</dbReference>
<dbReference type="Pfam" id="PF05979">
    <property type="entry name" value="DUF896"/>
    <property type="match status" value="1"/>
</dbReference>
<keyword evidence="1 2" id="KW-0963">Cytoplasm</keyword>
<name>A0ABV4DUQ1_9LACO</name>
<comment type="caution">
    <text evidence="3">The sequence shown here is derived from an EMBL/GenBank/DDBJ whole genome shotgun (WGS) entry which is preliminary data.</text>
</comment>
<comment type="similarity">
    <text evidence="2">Belongs to the UPF0291 family.</text>
</comment>
<protein>
    <recommendedName>
        <fullName evidence="2">UPF0291 protein AALT52_10030</fullName>
    </recommendedName>
</protein>
<evidence type="ECO:0000256" key="2">
    <source>
        <dbReference type="HAMAP-Rule" id="MF_01103"/>
    </source>
</evidence>